<protein>
    <submittedName>
        <fullName evidence="1">Uncharacterized protein</fullName>
    </submittedName>
</protein>
<reference evidence="1 2" key="1">
    <citation type="submission" date="2024-02" db="EMBL/GenBank/DDBJ databases">
        <title>complete genome of Flavobacterium ginsenosidimutans Str. YTB16.</title>
        <authorList>
            <person name="Wang Q."/>
        </authorList>
    </citation>
    <scope>NUCLEOTIDE SEQUENCE [LARGE SCALE GENOMIC DNA]</scope>
    <source>
        <strain evidence="1 2">YTB16</strain>
    </source>
</reference>
<evidence type="ECO:0000313" key="1">
    <source>
        <dbReference type="EMBL" id="WXK50174.1"/>
    </source>
</evidence>
<accession>A0ABZ2Q7W9</accession>
<name>A0ABZ2Q7W9_9FLAO</name>
<dbReference type="EMBL" id="CP147988">
    <property type="protein sequence ID" value="WXK50174.1"/>
    <property type="molecule type" value="Genomic_DNA"/>
</dbReference>
<dbReference type="Proteomes" id="UP001447857">
    <property type="component" value="Chromosome"/>
</dbReference>
<organism evidence="1 2">
    <name type="scientific">Flavobacterium ginsenosidimutans</name>
    <dbReference type="NCBI Taxonomy" id="687844"/>
    <lineage>
        <taxon>Bacteria</taxon>
        <taxon>Pseudomonadati</taxon>
        <taxon>Bacteroidota</taxon>
        <taxon>Flavobacteriia</taxon>
        <taxon>Flavobacteriales</taxon>
        <taxon>Flavobacteriaceae</taxon>
        <taxon>Flavobacterium</taxon>
    </lineage>
</organism>
<proteinExistence type="predicted"/>
<dbReference type="RefSeq" id="WP_338840574.1">
    <property type="nucleotide sequence ID" value="NZ_CP147988.1"/>
</dbReference>
<keyword evidence="2" id="KW-1185">Reference proteome</keyword>
<evidence type="ECO:0000313" key="2">
    <source>
        <dbReference type="Proteomes" id="UP001447857"/>
    </source>
</evidence>
<gene>
    <name evidence="1" type="ORF">V6624_00790</name>
</gene>
<sequence length="67" mass="7684">MKYSVNQKVIYVALNGKREEAIIIARKIDFKNGHIKTENASGSFDYLVSVEKNGLIEHHFCNEDDIE</sequence>